<gene>
    <name evidence="1" type="ORF">AFUS01_LOCUS22364</name>
</gene>
<organism evidence="1 2">
    <name type="scientific">Allacma fusca</name>
    <dbReference type="NCBI Taxonomy" id="39272"/>
    <lineage>
        <taxon>Eukaryota</taxon>
        <taxon>Metazoa</taxon>
        <taxon>Ecdysozoa</taxon>
        <taxon>Arthropoda</taxon>
        <taxon>Hexapoda</taxon>
        <taxon>Collembola</taxon>
        <taxon>Symphypleona</taxon>
        <taxon>Sminthuridae</taxon>
        <taxon>Allacma</taxon>
    </lineage>
</organism>
<accession>A0A8J2K6Y6</accession>
<dbReference type="Proteomes" id="UP000708208">
    <property type="component" value="Unassembled WGS sequence"/>
</dbReference>
<feature type="non-terminal residue" evidence="1">
    <location>
        <position position="114"/>
    </location>
</feature>
<sequence length="114" mass="13295">MEELIARRKKLKGKLTRLKNKVDEDITREWDVDTTQLYDEQIDALCGEFDILYDDILATCTTDDESNHQRQYDQSADRCDEVKPALKRILRGLLGVRQPVTNRNQPSDQNGRNE</sequence>
<evidence type="ECO:0000313" key="2">
    <source>
        <dbReference type="Proteomes" id="UP000708208"/>
    </source>
</evidence>
<name>A0A8J2K6Y6_9HEXA</name>
<reference evidence="1" key="1">
    <citation type="submission" date="2021-06" db="EMBL/GenBank/DDBJ databases">
        <authorList>
            <person name="Hodson N. C."/>
            <person name="Mongue J. A."/>
            <person name="Jaron S. K."/>
        </authorList>
    </citation>
    <scope>NUCLEOTIDE SEQUENCE</scope>
</reference>
<proteinExistence type="predicted"/>
<dbReference type="AlphaFoldDB" id="A0A8J2K6Y6"/>
<dbReference type="EMBL" id="CAJVCH010259727">
    <property type="protein sequence ID" value="CAG7733950.1"/>
    <property type="molecule type" value="Genomic_DNA"/>
</dbReference>
<evidence type="ECO:0000313" key="1">
    <source>
        <dbReference type="EMBL" id="CAG7733950.1"/>
    </source>
</evidence>
<comment type="caution">
    <text evidence="1">The sequence shown here is derived from an EMBL/GenBank/DDBJ whole genome shotgun (WGS) entry which is preliminary data.</text>
</comment>
<keyword evidence="2" id="KW-1185">Reference proteome</keyword>
<protein>
    <submittedName>
        <fullName evidence="1">Uncharacterized protein</fullName>
    </submittedName>
</protein>